<keyword evidence="2" id="KW-1185">Reference proteome</keyword>
<reference evidence="2" key="1">
    <citation type="submission" date="2016-10" db="EMBL/GenBank/DDBJ databases">
        <authorList>
            <person name="Varghese N."/>
            <person name="Submissions S."/>
        </authorList>
    </citation>
    <scope>NUCLEOTIDE SEQUENCE [LARGE SCALE GENOMIC DNA]</scope>
    <source>
        <strain evidence="2">DSM 18610</strain>
    </source>
</reference>
<protein>
    <submittedName>
        <fullName evidence="1">Bacteriocin-protection, YdeI or OmpD-Associated</fullName>
    </submittedName>
</protein>
<organism evidence="1 2">
    <name type="scientific">Pedobacter rhizosphaerae</name>
    <dbReference type="NCBI Taxonomy" id="390241"/>
    <lineage>
        <taxon>Bacteria</taxon>
        <taxon>Pseudomonadati</taxon>
        <taxon>Bacteroidota</taxon>
        <taxon>Sphingobacteriia</taxon>
        <taxon>Sphingobacteriales</taxon>
        <taxon>Sphingobacteriaceae</taxon>
        <taxon>Pedobacter</taxon>
    </lineage>
</organism>
<dbReference type="STRING" id="390241.SAMN04488023_109112"/>
<dbReference type="Pfam" id="PF08922">
    <property type="entry name" value="DUF1905"/>
    <property type="match status" value="1"/>
</dbReference>
<dbReference type="Pfam" id="PF13376">
    <property type="entry name" value="OmdA"/>
    <property type="match status" value="1"/>
</dbReference>
<evidence type="ECO:0000313" key="2">
    <source>
        <dbReference type="Proteomes" id="UP000199572"/>
    </source>
</evidence>
<dbReference type="InterPro" id="IPR015018">
    <property type="entry name" value="DUF1905"/>
</dbReference>
<sequence>MPTKKPKPFLAKIEIIGINPFVFIPEETLLHLFDQAKNDKGKIPVKMKIDGYPFKQTLVKYAGHWRLYLNAPMRTAASKELGDTAEFEIEFDPEERTIVFHPKLKAALTENIEARQIFDSLAPYLQKEVIRYINNLKTEASVDLNVKRAIRFLLGNERFIGRDKP</sequence>
<dbReference type="SUPFAM" id="SSF141694">
    <property type="entry name" value="AF2212/PG0164-like"/>
    <property type="match status" value="1"/>
</dbReference>
<dbReference type="Proteomes" id="UP000199572">
    <property type="component" value="Unassembled WGS sequence"/>
</dbReference>
<proteinExistence type="predicted"/>
<gene>
    <name evidence="1" type="ORF">SAMN04488023_109112</name>
</gene>
<accession>A0A1H9PB26</accession>
<name>A0A1H9PB26_9SPHI</name>
<dbReference type="InterPro" id="IPR037079">
    <property type="entry name" value="AF2212/PG0164-like_sf"/>
</dbReference>
<dbReference type="EMBL" id="FOGG01000009">
    <property type="protein sequence ID" value="SER45418.1"/>
    <property type="molecule type" value="Genomic_DNA"/>
</dbReference>
<dbReference type="AlphaFoldDB" id="A0A1H9PB26"/>
<dbReference type="RefSeq" id="WP_090883796.1">
    <property type="nucleotide sequence ID" value="NZ_FOGG01000009.1"/>
</dbReference>
<dbReference type="OrthoDB" id="2243618at2"/>
<evidence type="ECO:0000313" key="1">
    <source>
        <dbReference type="EMBL" id="SER45418.1"/>
    </source>
</evidence>
<dbReference type="Gene3D" id="2.40.30.100">
    <property type="entry name" value="AF2212/PG0164-like"/>
    <property type="match status" value="1"/>
</dbReference>